<dbReference type="GO" id="GO:0008168">
    <property type="term" value="F:methyltransferase activity"/>
    <property type="evidence" value="ECO:0007669"/>
    <property type="project" value="UniProtKB-KW"/>
</dbReference>
<sequence length="268" mass="29188">MSEDITLFTDVDRTGDADFFVRFLDRGNSLPDIVRAKPIILDGLRLRDGQHVADFGCGMGADVFEIAQIVGPAGSVVGIDVSEAMILEARRRAEALSLPVAFHVGDAQALQFDDATFDACRSERMLMHVPDADAALTEMVRVTKPGGRISIFDFDWDTFVVDSSDKPTTRAVVDAFSDGIRNGWIGRQLPRLLRERGMTDVDVVGRSIFVDFEFFGLLVGGRLTTAQEAGLLDPDQVRAWWQGLADAQHAGTFLASFTAFIVSGTKGA</sequence>
<accession>A0A318H7A8</accession>
<dbReference type="Proteomes" id="UP000247781">
    <property type="component" value="Unassembled WGS sequence"/>
</dbReference>
<gene>
    <name evidence="2" type="ORF">C8E89_13638</name>
</gene>
<protein>
    <submittedName>
        <fullName evidence="2">Methyltransferase family protein</fullName>
    </submittedName>
</protein>
<dbReference type="GO" id="GO:0032259">
    <property type="term" value="P:methylation"/>
    <property type="evidence" value="ECO:0007669"/>
    <property type="project" value="UniProtKB-KW"/>
</dbReference>
<dbReference type="PANTHER" id="PTHR43591">
    <property type="entry name" value="METHYLTRANSFERASE"/>
    <property type="match status" value="1"/>
</dbReference>
<evidence type="ECO:0000259" key="1">
    <source>
        <dbReference type="Pfam" id="PF13847"/>
    </source>
</evidence>
<dbReference type="Gene3D" id="3.40.50.150">
    <property type="entry name" value="Vaccinia Virus protein VP39"/>
    <property type="match status" value="1"/>
</dbReference>
<dbReference type="InterPro" id="IPR025714">
    <property type="entry name" value="Methyltranfer_dom"/>
</dbReference>
<proteinExistence type="predicted"/>
<reference evidence="2 3" key="2">
    <citation type="submission" date="2018-06" db="EMBL/GenBank/DDBJ databases">
        <title>Sequencing of bacterial isolates from soil warming experiment in Harvard Forest, Massachusetts, USA.</title>
        <authorList>
            <person name="Deangelis K.PhD."/>
        </authorList>
    </citation>
    <scope>NUCLEOTIDE SEQUENCE [LARGE SCALE GENOMIC DNA]</scope>
    <source>
        <strain evidence="2 3">GAS496</strain>
    </source>
</reference>
<dbReference type="AlphaFoldDB" id="A0A318H7A8"/>
<keyword evidence="2" id="KW-0808">Transferase</keyword>
<keyword evidence="3" id="KW-1185">Reference proteome</keyword>
<dbReference type="PANTHER" id="PTHR43591:SF78">
    <property type="entry name" value="SLR0407 PROTEIN"/>
    <property type="match status" value="1"/>
</dbReference>
<name>A0A318H7A8_9MYCO</name>
<evidence type="ECO:0000313" key="3">
    <source>
        <dbReference type="Proteomes" id="UP000247781"/>
    </source>
</evidence>
<feature type="domain" description="Methyltransferase" evidence="1">
    <location>
        <begin position="48"/>
        <end position="155"/>
    </location>
</feature>
<comment type="caution">
    <text evidence="2">The sequence shown here is derived from an EMBL/GenBank/DDBJ whole genome shotgun (WGS) entry which is preliminary data.</text>
</comment>
<evidence type="ECO:0000313" key="2">
    <source>
        <dbReference type="EMBL" id="PXX00291.1"/>
    </source>
</evidence>
<dbReference type="EMBL" id="QJJU01000036">
    <property type="protein sequence ID" value="PXX00291.1"/>
    <property type="molecule type" value="Genomic_DNA"/>
</dbReference>
<reference evidence="3" key="1">
    <citation type="submission" date="2018-05" db="EMBL/GenBank/DDBJ databases">
        <authorList>
            <person name="Deangelis K."/>
            <person name="Huntemann M."/>
            <person name="Clum A."/>
            <person name="Pillay M."/>
            <person name="Palaniappan K."/>
            <person name="Varghese N."/>
            <person name="Mikhailova N."/>
            <person name="Stamatis D."/>
            <person name="Reddy T."/>
            <person name="Daum C."/>
            <person name="Shapiro N."/>
            <person name="Ivanova N."/>
            <person name="Kyrpides N."/>
            <person name="Woyke T."/>
        </authorList>
    </citation>
    <scope>NUCLEOTIDE SEQUENCE [LARGE SCALE GENOMIC DNA]</scope>
    <source>
        <strain evidence="3">GAS496</strain>
    </source>
</reference>
<dbReference type="CDD" id="cd02440">
    <property type="entry name" value="AdoMet_MTases"/>
    <property type="match status" value="1"/>
</dbReference>
<dbReference type="SUPFAM" id="SSF53335">
    <property type="entry name" value="S-adenosyl-L-methionine-dependent methyltransferases"/>
    <property type="match status" value="1"/>
</dbReference>
<dbReference type="InterPro" id="IPR029063">
    <property type="entry name" value="SAM-dependent_MTases_sf"/>
</dbReference>
<keyword evidence="2" id="KW-0489">Methyltransferase</keyword>
<dbReference type="Pfam" id="PF13847">
    <property type="entry name" value="Methyltransf_31"/>
    <property type="match status" value="1"/>
</dbReference>
<organism evidence="2 3">
    <name type="scientific">Mycolicibacterium moriokaense</name>
    <dbReference type="NCBI Taxonomy" id="39691"/>
    <lineage>
        <taxon>Bacteria</taxon>
        <taxon>Bacillati</taxon>
        <taxon>Actinomycetota</taxon>
        <taxon>Actinomycetes</taxon>
        <taxon>Mycobacteriales</taxon>
        <taxon>Mycobacteriaceae</taxon>
        <taxon>Mycolicibacterium</taxon>
    </lineage>
</organism>